<reference evidence="2 3" key="1">
    <citation type="submission" date="2016-03" db="EMBL/GenBank/DDBJ databases">
        <title>Pediococcus and Lactobacillus from brewery environment - whole genome sequencing and assembly.</title>
        <authorList>
            <person name="Behr J."/>
            <person name="Geissler A.J."/>
            <person name="Vogel R.F."/>
        </authorList>
    </citation>
    <scope>NUCLEOTIDE SEQUENCE [LARGE SCALE GENOMIC DNA]</scope>
    <source>
        <strain evidence="2 3">TMW 1.1995</strain>
    </source>
</reference>
<gene>
    <name evidence="2" type="ORF">AYR63_01870</name>
</gene>
<proteinExistence type="predicted"/>
<evidence type="ECO:0008006" key="4">
    <source>
        <dbReference type="Google" id="ProtNLM"/>
    </source>
</evidence>
<name>A0A1B2IVG1_9LACO</name>
<organism evidence="2 3">
    <name type="scientific">Secundilactobacillus paracollinoides</name>
    <dbReference type="NCBI Taxonomy" id="240427"/>
    <lineage>
        <taxon>Bacteria</taxon>
        <taxon>Bacillati</taxon>
        <taxon>Bacillota</taxon>
        <taxon>Bacilli</taxon>
        <taxon>Lactobacillales</taxon>
        <taxon>Lactobacillaceae</taxon>
        <taxon>Secundilactobacillus</taxon>
    </lineage>
</organism>
<keyword evidence="1" id="KW-0732">Signal</keyword>
<evidence type="ECO:0000256" key="1">
    <source>
        <dbReference type="SAM" id="SignalP"/>
    </source>
</evidence>
<dbReference type="OrthoDB" id="2329257at2"/>
<dbReference type="Proteomes" id="UP000093267">
    <property type="component" value="Chromosome"/>
</dbReference>
<dbReference type="EMBL" id="CP014924">
    <property type="protein sequence ID" value="ANZ66011.1"/>
    <property type="molecule type" value="Genomic_DNA"/>
</dbReference>
<sequence>MKKSLKKSLYFGLAAVSVLAATSVATTNASAKSYAKVTSNKTLTTAATSRNVNLNGSNALYTKAGTLKGAKVVASTATAKSLSSSTNGAATFRAYQVATTNRGSVYYKVVSFDGQYRGWIYGGKSTTKFGGGISSYNTTKSATAPATTATYKLTDSAVSSSSNKAIYAQPAWAQYKVGRAKLNGSVIASTDAYKDTFFTFNDAATNRAGDLYYKVASASNESGLVGDWIPASAVTQSNAEPAATSDNSISVVYKTANGNQVGAASGKFIAAAGTNTKAGQAANDIKNTAGQTIDDFIKANLPAGYQLATGSYVGTTFGGTANVTVVAASTSKATLLSLDTPTSVGTTGLTAADFSNAPALTATQQADFTGNSSSLVSSGTLFKTLESAFGTNKYYLKATATGADGKPVYTYYTYDQSRTESDSANVAAKYGNNINLYFDKNTTTTAPAAADTSTNTNFLN</sequence>
<feature type="signal peptide" evidence="1">
    <location>
        <begin position="1"/>
        <end position="20"/>
    </location>
</feature>
<keyword evidence="3" id="KW-1185">Reference proteome</keyword>
<dbReference type="STRING" id="240427.AYR62_01070"/>
<evidence type="ECO:0000313" key="3">
    <source>
        <dbReference type="Proteomes" id="UP000093267"/>
    </source>
</evidence>
<evidence type="ECO:0000313" key="2">
    <source>
        <dbReference type="EMBL" id="ANZ66011.1"/>
    </source>
</evidence>
<dbReference type="RefSeq" id="WP_065901348.1">
    <property type="nucleotide sequence ID" value="NZ_CP014912.1"/>
</dbReference>
<dbReference type="AlphaFoldDB" id="A0A1B2IVG1"/>
<protein>
    <recommendedName>
        <fullName evidence="4">S-layer protein</fullName>
    </recommendedName>
</protein>
<feature type="chain" id="PRO_5039318864" description="S-layer protein" evidence="1">
    <location>
        <begin position="21"/>
        <end position="460"/>
    </location>
</feature>
<accession>A0A1B2IVG1</accession>